<dbReference type="Proteomes" id="UP000777438">
    <property type="component" value="Unassembled WGS sequence"/>
</dbReference>
<dbReference type="Pfam" id="PF03370">
    <property type="entry name" value="CBM_21"/>
    <property type="match status" value="1"/>
</dbReference>
<dbReference type="OrthoDB" id="1881at2759"/>
<reference evidence="3 4" key="1">
    <citation type="journal article" date="2021" name="Nat. Commun.">
        <title>Genetic determinants of endophytism in the Arabidopsis root mycobiome.</title>
        <authorList>
            <person name="Mesny F."/>
            <person name="Miyauchi S."/>
            <person name="Thiergart T."/>
            <person name="Pickel B."/>
            <person name="Atanasova L."/>
            <person name="Karlsson M."/>
            <person name="Huettel B."/>
            <person name="Barry K.W."/>
            <person name="Haridas S."/>
            <person name="Chen C."/>
            <person name="Bauer D."/>
            <person name="Andreopoulos W."/>
            <person name="Pangilinan J."/>
            <person name="LaButti K."/>
            <person name="Riley R."/>
            <person name="Lipzen A."/>
            <person name="Clum A."/>
            <person name="Drula E."/>
            <person name="Henrissat B."/>
            <person name="Kohler A."/>
            <person name="Grigoriev I.V."/>
            <person name="Martin F.M."/>
            <person name="Hacquard S."/>
        </authorList>
    </citation>
    <scope>NUCLEOTIDE SEQUENCE [LARGE SCALE GENOMIC DNA]</scope>
    <source>
        <strain evidence="3 4">MPI-CAGE-CH-0241</strain>
    </source>
</reference>
<dbReference type="AlphaFoldDB" id="A0A9P9AJT8"/>
<dbReference type="PROSITE" id="PS51159">
    <property type="entry name" value="CBM21"/>
    <property type="match status" value="1"/>
</dbReference>
<evidence type="ECO:0000256" key="1">
    <source>
        <dbReference type="SAM" id="MobiDB-lite"/>
    </source>
</evidence>
<feature type="non-terminal residue" evidence="3">
    <location>
        <position position="1"/>
    </location>
</feature>
<dbReference type="Gene3D" id="2.60.40.2440">
    <property type="entry name" value="Carbohydrate binding type-21 domain"/>
    <property type="match status" value="1"/>
</dbReference>
<feature type="domain" description="CBM21" evidence="2">
    <location>
        <begin position="154"/>
        <end position="243"/>
    </location>
</feature>
<dbReference type="EMBL" id="JAGPYM010000069">
    <property type="protein sequence ID" value="KAH6869565.1"/>
    <property type="molecule type" value="Genomic_DNA"/>
</dbReference>
<evidence type="ECO:0000313" key="3">
    <source>
        <dbReference type="EMBL" id="KAH6869565.1"/>
    </source>
</evidence>
<evidence type="ECO:0000259" key="2">
    <source>
        <dbReference type="PROSITE" id="PS51159"/>
    </source>
</evidence>
<dbReference type="GO" id="GO:2001069">
    <property type="term" value="F:glycogen binding"/>
    <property type="evidence" value="ECO:0007669"/>
    <property type="project" value="TreeGrafter"/>
</dbReference>
<dbReference type="GO" id="GO:0008157">
    <property type="term" value="F:protein phosphatase 1 binding"/>
    <property type="evidence" value="ECO:0007669"/>
    <property type="project" value="TreeGrafter"/>
</dbReference>
<name>A0A9P9AJT8_9HYPO</name>
<keyword evidence="4" id="KW-1185">Reference proteome</keyword>
<protein>
    <submittedName>
        <fullName evidence="3">Phosphatase regulatory subunit-domain-containing protein</fullName>
    </submittedName>
</protein>
<dbReference type="InterPro" id="IPR050782">
    <property type="entry name" value="PP1_regulatory_subunit_3"/>
</dbReference>
<dbReference type="InterPro" id="IPR038175">
    <property type="entry name" value="CBM21_dom_sf"/>
</dbReference>
<feature type="region of interest" description="Disordered" evidence="1">
    <location>
        <begin position="36"/>
        <end position="55"/>
    </location>
</feature>
<evidence type="ECO:0000313" key="4">
    <source>
        <dbReference type="Proteomes" id="UP000777438"/>
    </source>
</evidence>
<dbReference type="InterPro" id="IPR005036">
    <property type="entry name" value="CBM21_dom"/>
</dbReference>
<sequence length="243" mass="27230">TKNLPPAPRESRTYESSVTPSPSDIVTDLRESCNVPHKSDDAILTESEDETEDWQQSKQRVIRKMSGELVRPILRPPSRRRLASMPTSPTATKSVHFHSHLEETLNFFRLDCSLSISAGSRSGLVDKSSRERPISRQDAAAQWEMVTPNFLRQSGSRESQFVYIKKLRLLDDQNSMQGVVTVRNVAFQKSVTCRFTFDNWKTTSDVPASYSDGNASGEAPSGCDIFVFTIELSDIVNLESKIA</sequence>
<feature type="non-terminal residue" evidence="3">
    <location>
        <position position="243"/>
    </location>
</feature>
<dbReference type="GO" id="GO:0000164">
    <property type="term" value="C:protein phosphatase type 1 complex"/>
    <property type="evidence" value="ECO:0007669"/>
    <property type="project" value="TreeGrafter"/>
</dbReference>
<accession>A0A9P9AJT8</accession>
<gene>
    <name evidence="3" type="ORF">B0T10DRAFT_371555</name>
</gene>
<dbReference type="PANTHER" id="PTHR12307:SF36">
    <property type="entry name" value="GLYCOGEN-BINDING SUBUNIT 76A"/>
    <property type="match status" value="1"/>
</dbReference>
<dbReference type="PANTHER" id="PTHR12307">
    <property type="entry name" value="PROTEIN PHOSPHATASE 1 REGULATORY SUBUNIT"/>
    <property type="match status" value="1"/>
</dbReference>
<organism evidence="3 4">
    <name type="scientific">Thelonectria olida</name>
    <dbReference type="NCBI Taxonomy" id="1576542"/>
    <lineage>
        <taxon>Eukaryota</taxon>
        <taxon>Fungi</taxon>
        <taxon>Dikarya</taxon>
        <taxon>Ascomycota</taxon>
        <taxon>Pezizomycotina</taxon>
        <taxon>Sordariomycetes</taxon>
        <taxon>Hypocreomycetidae</taxon>
        <taxon>Hypocreales</taxon>
        <taxon>Nectriaceae</taxon>
        <taxon>Thelonectria</taxon>
    </lineage>
</organism>
<proteinExistence type="predicted"/>
<feature type="region of interest" description="Disordered" evidence="1">
    <location>
        <begin position="1"/>
        <end position="27"/>
    </location>
</feature>
<dbReference type="GO" id="GO:0005979">
    <property type="term" value="P:regulation of glycogen biosynthetic process"/>
    <property type="evidence" value="ECO:0007669"/>
    <property type="project" value="TreeGrafter"/>
</dbReference>
<feature type="compositionally biased region" description="Polar residues" evidence="1">
    <location>
        <begin position="14"/>
        <end position="24"/>
    </location>
</feature>
<comment type="caution">
    <text evidence="3">The sequence shown here is derived from an EMBL/GenBank/DDBJ whole genome shotgun (WGS) entry which is preliminary data.</text>
</comment>